<reference evidence="6" key="1">
    <citation type="submission" date="2020-08" db="EMBL/GenBank/DDBJ databases">
        <title>Multicomponent nature underlies the extraordinary mechanical properties of spider dragline silk.</title>
        <authorList>
            <person name="Kono N."/>
            <person name="Nakamura H."/>
            <person name="Mori M."/>
            <person name="Yoshida Y."/>
            <person name="Ohtoshi R."/>
            <person name="Malay A.D."/>
            <person name="Moran D.A.P."/>
            <person name="Tomita M."/>
            <person name="Numata K."/>
            <person name="Arakawa K."/>
        </authorList>
    </citation>
    <scope>NUCLEOTIDE SEQUENCE</scope>
</reference>
<dbReference type="GO" id="GO:0070979">
    <property type="term" value="P:protein K11-linked ubiquitination"/>
    <property type="evidence" value="ECO:0007669"/>
    <property type="project" value="TreeGrafter"/>
</dbReference>
<dbReference type="InterPro" id="IPR024789">
    <property type="entry name" value="APC4"/>
</dbReference>
<comment type="caution">
    <text evidence="6">The sequence shown here is derived from an EMBL/GenBank/DDBJ whole genome shotgun (WGS) entry which is preliminary data.</text>
</comment>
<dbReference type="GO" id="GO:0031145">
    <property type="term" value="P:anaphase-promoting complex-dependent catabolic process"/>
    <property type="evidence" value="ECO:0007669"/>
    <property type="project" value="InterPro"/>
</dbReference>
<dbReference type="GO" id="GO:0051301">
    <property type="term" value="P:cell division"/>
    <property type="evidence" value="ECO:0007669"/>
    <property type="project" value="UniProtKB-KW"/>
</dbReference>
<evidence type="ECO:0000259" key="5">
    <source>
        <dbReference type="Pfam" id="PF12894"/>
    </source>
</evidence>
<evidence type="ECO:0000313" key="7">
    <source>
        <dbReference type="Proteomes" id="UP000887013"/>
    </source>
</evidence>
<accession>A0A8X6QSY0</accession>
<evidence type="ECO:0000256" key="2">
    <source>
        <dbReference type="ARBA" id="ARBA00022776"/>
    </source>
</evidence>
<dbReference type="InterPro" id="IPR015943">
    <property type="entry name" value="WD40/YVTN_repeat-like_dom_sf"/>
</dbReference>
<dbReference type="Proteomes" id="UP000887013">
    <property type="component" value="Unassembled WGS sequence"/>
</dbReference>
<dbReference type="SUPFAM" id="SSF117289">
    <property type="entry name" value="Nucleoporin domain"/>
    <property type="match status" value="1"/>
</dbReference>
<dbReference type="PANTHER" id="PTHR13260:SF0">
    <property type="entry name" value="ANAPHASE-PROMOTING COMPLEX SUBUNIT 4"/>
    <property type="match status" value="1"/>
</dbReference>
<feature type="domain" description="Anaphase-promoting complex subunit 4-like WD40" evidence="5">
    <location>
        <begin position="27"/>
        <end position="91"/>
    </location>
</feature>
<dbReference type="Pfam" id="PF12894">
    <property type="entry name" value="ANAPC4_WD40"/>
    <property type="match status" value="1"/>
</dbReference>
<organism evidence="6 7">
    <name type="scientific">Nephila pilipes</name>
    <name type="common">Giant wood spider</name>
    <name type="synonym">Nephila maculata</name>
    <dbReference type="NCBI Taxonomy" id="299642"/>
    <lineage>
        <taxon>Eukaryota</taxon>
        <taxon>Metazoa</taxon>
        <taxon>Ecdysozoa</taxon>
        <taxon>Arthropoda</taxon>
        <taxon>Chelicerata</taxon>
        <taxon>Arachnida</taxon>
        <taxon>Araneae</taxon>
        <taxon>Araneomorphae</taxon>
        <taxon>Entelegynae</taxon>
        <taxon>Araneoidea</taxon>
        <taxon>Nephilidae</taxon>
        <taxon>Nephila</taxon>
    </lineage>
</organism>
<keyword evidence="7" id="KW-1185">Reference proteome</keyword>
<evidence type="ECO:0000256" key="4">
    <source>
        <dbReference type="ARBA" id="ARBA00023306"/>
    </source>
</evidence>
<protein>
    <submittedName>
        <fullName evidence="6">Anaphase-promoting complex subunit 4</fullName>
    </submittedName>
</protein>
<dbReference type="PANTHER" id="PTHR13260">
    <property type="entry name" value="ANAPHASE PROMOTING COMPLEX SUBUNIT 4 APC4"/>
    <property type="match status" value="1"/>
</dbReference>
<keyword evidence="2" id="KW-0498">Mitosis</keyword>
<evidence type="ECO:0000313" key="6">
    <source>
        <dbReference type="EMBL" id="GFU37864.1"/>
    </source>
</evidence>
<evidence type="ECO:0000256" key="1">
    <source>
        <dbReference type="ARBA" id="ARBA00022618"/>
    </source>
</evidence>
<dbReference type="Gene3D" id="2.130.10.10">
    <property type="entry name" value="YVTN repeat-like/Quinoprotein amine dehydrogenase"/>
    <property type="match status" value="1"/>
</dbReference>
<keyword evidence="1" id="KW-0132">Cell division</keyword>
<sequence>MYLPLDFIMLSFHQLEQRHVSSEIALMEWNPMLDLIALATVNGDVLLYRLSWQKVWSVSSSSTKDSIVQVTALAWRPDGKILAYAYNNGNVGKAN</sequence>
<name>A0A8X6QSY0_NEPPI</name>
<dbReference type="GO" id="GO:0005680">
    <property type="term" value="C:anaphase-promoting complex"/>
    <property type="evidence" value="ECO:0007669"/>
    <property type="project" value="InterPro"/>
</dbReference>
<keyword evidence="4" id="KW-0131">Cell cycle</keyword>
<keyword evidence="3" id="KW-0833">Ubl conjugation pathway</keyword>
<proteinExistence type="predicted"/>
<dbReference type="InterPro" id="IPR024977">
    <property type="entry name" value="Apc4-like_WD40_dom"/>
</dbReference>
<dbReference type="EMBL" id="BMAW01084290">
    <property type="protein sequence ID" value="GFU37864.1"/>
    <property type="molecule type" value="Genomic_DNA"/>
</dbReference>
<dbReference type="AlphaFoldDB" id="A0A8X6QSY0"/>
<dbReference type="GO" id="GO:0034399">
    <property type="term" value="C:nuclear periphery"/>
    <property type="evidence" value="ECO:0007669"/>
    <property type="project" value="TreeGrafter"/>
</dbReference>
<evidence type="ECO:0000256" key="3">
    <source>
        <dbReference type="ARBA" id="ARBA00022786"/>
    </source>
</evidence>
<dbReference type="OrthoDB" id="2110451at2759"/>
<gene>
    <name evidence="6" type="primary">Anapc4_1</name>
    <name evidence="6" type="ORF">NPIL_646572</name>
</gene>